<reference evidence="6 7" key="1">
    <citation type="journal article" date="2019" name="Syst. Appl. Microbiol.">
        <title>Microvirga tunisiensis sp. nov., a root nodule symbiotic bacterium isolated from Lupinus micranthus and L. luteus grown in Northern Tunisia.</title>
        <authorList>
            <person name="Msaddak A."/>
            <person name="Rejili M."/>
            <person name="Duran D."/>
            <person name="Mars M."/>
            <person name="Palacios J.M."/>
            <person name="Ruiz-Argueso T."/>
            <person name="Rey L."/>
            <person name="Imperial J."/>
        </authorList>
    </citation>
    <scope>NUCLEOTIDE SEQUENCE [LARGE SCALE GENOMIC DNA]</scope>
    <source>
        <strain evidence="6 7">Lmie10</strain>
    </source>
</reference>
<keyword evidence="2" id="KW-0238">DNA-binding</keyword>
<feature type="region of interest" description="Disordered" evidence="4">
    <location>
        <begin position="116"/>
        <end position="161"/>
    </location>
</feature>
<dbReference type="AlphaFoldDB" id="A0A5N7MKT2"/>
<dbReference type="OrthoDB" id="9805730at2"/>
<evidence type="ECO:0000313" key="6">
    <source>
        <dbReference type="EMBL" id="MPR27587.1"/>
    </source>
</evidence>
<gene>
    <name evidence="6" type="ORF">FS320_20990</name>
</gene>
<dbReference type="InterPro" id="IPR009057">
    <property type="entry name" value="Homeodomain-like_sf"/>
</dbReference>
<keyword evidence="7" id="KW-1185">Reference proteome</keyword>
<dbReference type="GO" id="GO:0003700">
    <property type="term" value="F:DNA-binding transcription factor activity"/>
    <property type="evidence" value="ECO:0007669"/>
    <property type="project" value="InterPro"/>
</dbReference>
<dbReference type="InterPro" id="IPR018060">
    <property type="entry name" value="HTH_AraC"/>
</dbReference>
<evidence type="ECO:0000256" key="1">
    <source>
        <dbReference type="ARBA" id="ARBA00023015"/>
    </source>
</evidence>
<dbReference type="EMBL" id="VOSK01000096">
    <property type="protein sequence ID" value="MPR27587.1"/>
    <property type="molecule type" value="Genomic_DNA"/>
</dbReference>
<evidence type="ECO:0000256" key="4">
    <source>
        <dbReference type="SAM" id="MobiDB-lite"/>
    </source>
</evidence>
<feature type="compositionally biased region" description="Basic residues" evidence="4">
    <location>
        <begin position="119"/>
        <end position="133"/>
    </location>
</feature>
<dbReference type="PANTHER" id="PTHR47894:SF4">
    <property type="entry name" value="HTH-TYPE TRANSCRIPTIONAL REGULATOR GADX"/>
    <property type="match status" value="1"/>
</dbReference>
<name>A0A5N7MKT2_9HYPH</name>
<sequence length="161" mass="18441">MPSTRRPDEPNLSQGFGSITDDLRRVLRIELLRGTCSVTTVARFFSMHRRTLHRHLRMEGFAFRQVADEIRFEIACELLENTDMALSQVAAALQYSELSAFTRAFRRWSGQSPSAWRTSHSRVRKSRRLHKPRGTSLPTDPDGRPGQSDQLPLSHVKHTAE</sequence>
<evidence type="ECO:0000256" key="3">
    <source>
        <dbReference type="ARBA" id="ARBA00023163"/>
    </source>
</evidence>
<dbReference type="GO" id="GO:0005829">
    <property type="term" value="C:cytosol"/>
    <property type="evidence" value="ECO:0007669"/>
    <property type="project" value="TreeGrafter"/>
</dbReference>
<protein>
    <submittedName>
        <fullName evidence="6">Helix-turn-helix transcriptional regulator</fullName>
    </submittedName>
</protein>
<keyword evidence="3" id="KW-0804">Transcription</keyword>
<evidence type="ECO:0000259" key="5">
    <source>
        <dbReference type="PROSITE" id="PS01124"/>
    </source>
</evidence>
<dbReference type="Pfam" id="PF12833">
    <property type="entry name" value="HTH_18"/>
    <property type="match status" value="1"/>
</dbReference>
<dbReference type="GO" id="GO:0000976">
    <property type="term" value="F:transcription cis-regulatory region binding"/>
    <property type="evidence" value="ECO:0007669"/>
    <property type="project" value="TreeGrafter"/>
</dbReference>
<dbReference type="PANTHER" id="PTHR47894">
    <property type="entry name" value="HTH-TYPE TRANSCRIPTIONAL REGULATOR GADX"/>
    <property type="match status" value="1"/>
</dbReference>
<dbReference type="SMART" id="SM00342">
    <property type="entry name" value="HTH_ARAC"/>
    <property type="match status" value="1"/>
</dbReference>
<dbReference type="Gene3D" id="1.10.10.60">
    <property type="entry name" value="Homeodomain-like"/>
    <property type="match status" value="1"/>
</dbReference>
<organism evidence="6 7">
    <name type="scientific">Microvirga tunisiensis</name>
    <dbReference type="NCBI Taxonomy" id="2108360"/>
    <lineage>
        <taxon>Bacteria</taxon>
        <taxon>Pseudomonadati</taxon>
        <taxon>Pseudomonadota</taxon>
        <taxon>Alphaproteobacteria</taxon>
        <taxon>Hyphomicrobiales</taxon>
        <taxon>Methylobacteriaceae</taxon>
        <taxon>Microvirga</taxon>
    </lineage>
</organism>
<dbReference type="PROSITE" id="PS01124">
    <property type="entry name" value="HTH_ARAC_FAMILY_2"/>
    <property type="match status" value="1"/>
</dbReference>
<comment type="caution">
    <text evidence="6">The sequence shown here is derived from an EMBL/GenBank/DDBJ whole genome shotgun (WGS) entry which is preliminary data.</text>
</comment>
<accession>A0A5N7MKT2</accession>
<evidence type="ECO:0000256" key="2">
    <source>
        <dbReference type="ARBA" id="ARBA00023125"/>
    </source>
</evidence>
<evidence type="ECO:0000313" key="7">
    <source>
        <dbReference type="Proteomes" id="UP000403266"/>
    </source>
</evidence>
<proteinExistence type="predicted"/>
<dbReference type="Proteomes" id="UP000403266">
    <property type="component" value="Unassembled WGS sequence"/>
</dbReference>
<keyword evidence="1" id="KW-0805">Transcription regulation</keyword>
<dbReference type="SUPFAM" id="SSF46689">
    <property type="entry name" value="Homeodomain-like"/>
    <property type="match status" value="1"/>
</dbReference>
<feature type="domain" description="HTH araC/xylS-type" evidence="5">
    <location>
        <begin position="21"/>
        <end position="119"/>
    </location>
</feature>